<evidence type="ECO:0000313" key="2">
    <source>
        <dbReference type="Proteomes" id="UP001595909"/>
    </source>
</evidence>
<reference evidence="2" key="1">
    <citation type="journal article" date="2019" name="Int. J. Syst. Evol. Microbiol.">
        <title>The Global Catalogue of Microorganisms (GCM) 10K type strain sequencing project: providing services to taxonomists for standard genome sequencing and annotation.</title>
        <authorList>
            <consortium name="The Broad Institute Genomics Platform"/>
            <consortium name="The Broad Institute Genome Sequencing Center for Infectious Disease"/>
            <person name="Wu L."/>
            <person name="Ma J."/>
        </authorList>
    </citation>
    <scope>NUCLEOTIDE SEQUENCE [LARGE SCALE GENOMIC DNA]</scope>
    <source>
        <strain evidence="2">CCUG 50347</strain>
    </source>
</reference>
<sequence>MSTSVDEFAASLASLPPSAGDTILVGVDGFSGAGKTALSEALGRRDGLQVVSIEEFYLGWDGLAQGPKRAVDGLVEPLRSRRSPRWRSWDWEHDREGAEAERPLPGPVVVLEGCGAGARVLRTHQALTVWVDAAPQERERRLREREDWPLYAPHREAWQRREHALALQEGLPDAADALVRYHPDGGLDIRPSPRG</sequence>
<dbReference type="SUPFAM" id="SSF52540">
    <property type="entry name" value="P-loop containing nucleoside triphosphate hydrolases"/>
    <property type="match status" value="1"/>
</dbReference>
<comment type="caution">
    <text evidence="1">The sequence shown here is derived from an EMBL/GenBank/DDBJ whole genome shotgun (WGS) entry which is preliminary data.</text>
</comment>
<evidence type="ECO:0008006" key="3">
    <source>
        <dbReference type="Google" id="ProtNLM"/>
    </source>
</evidence>
<dbReference type="InterPro" id="IPR027417">
    <property type="entry name" value="P-loop_NTPase"/>
</dbReference>
<evidence type="ECO:0000313" key="1">
    <source>
        <dbReference type="EMBL" id="MFC4830901.1"/>
    </source>
</evidence>
<organism evidence="1 2">
    <name type="scientific">Actinomycetospora chibensis</name>
    <dbReference type="NCBI Taxonomy" id="663606"/>
    <lineage>
        <taxon>Bacteria</taxon>
        <taxon>Bacillati</taxon>
        <taxon>Actinomycetota</taxon>
        <taxon>Actinomycetes</taxon>
        <taxon>Pseudonocardiales</taxon>
        <taxon>Pseudonocardiaceae</taxon>
        <taxon>Actinomycetospora</taxon>
    </lineage>
</organism>
<gene>
    <name evidence="1" type="ORF">ACFPEL_00645</name>
</gene>
<protein>
    <recommendedName>
        <fullName evidence="3">Uridine kinase</fullName>
    </recommendedName>
</protein>
<dbReference type="RefSeq" id="WP_274188965.1">
    <property type="nucleotide sequence ID" value="NZ_BAABHN010000001.1"/>
</dbReference>
<accession>A0ABV9RC78</accession>
<name>A0ABV9RC78_9PSEU</name>
<dbReference type="Gene3D" id="3.40.50.300">
    <property type="entry name" value="P-loop containing nucleotide triphosphate hydrolases"/>
    <property type="match status" value="1"/>
</dbReference>
<keyword evidence="2" id="KW-1185">Reference proteome</keyword>
<proteinExistence type="predicted"/>
<dbReference type="EMBL" id="JBHSIM010000001">
    <property type="protein sequence ID" value="MFC4830901.1"/>
    <property type="molecule type" value="Genomic_DNA"/>
</dbReference>
<dbReference type="Proteomes" id="UP001595909">
    <property type="component" value="Unassembled WGS sequence"/>
</dbReference>